<accession>A0ACD1AGT6</accession>
<evidence type="ECO:0000313" key="1">
    <source>
        <dbReference type="EMBL" id="QOX65415.1"/>
    </source>
</evidence>
<reference evidence="1" key="1">
    <citation type="submission" date="2019-08" db="EMBL/GenBank/DDBJ databases">
        <title>Genome sequence of Clostridiales bacterium MT110.</title>
        <authorList>
            <person name="Cao J."/>
        </authorList>
    </citation>
    <scope>NUCLEOTIDE SEQUENCE</scope>
    <source>
        <strain evidence="1">MT110</strain>
    </source>
</reference>
<gene>
    <name evidence="1" type="primary">ptsP</name>
    <name evidence="1" type="ORF">FRZ06_19675</name>
</gene>
<evidence type="ECO:0000313" key="2">
    <source>
        <dbReference type="Proteomes" id="UP000594014"/>
    </source>
</evidence>
<dbReference type="EC" id="2.7.3.9" evidence="1"/>
<sequence length="580" mass="64257">MRIGVACSPGLAIAKAYILEEPEINIDCRCIPENEKEEELRKLEHAFEQSREQLEAVYEKTLLSVGEKDAEIIQAHQMILEDPVFYDEIKDAVTHELLRAEHAISKKVEEQVAMFELIDDPYIRERAADVRDVGSRLLKNALGIEIRDISSMKENVIVIGHDITPSLMATLDRNHVKGIIAEVGGATAHTAILARNMEIPAILGASGALGLTCEGQMIAIDGSKGEVTINPNEEEIKDIEKRIEHAAVVKNELRQIKDKESKTLDGHAIELVANIGLPMDAEKAVEYGAEGVGLFRTEFLYMDRSSQPDEEEQFEAYKKVLIDMCGRPVIIRTLDVGGDKEIPYFKLEKEENPFLGYRAIRICLEDRELFKTQLRAVLRASIYGKALIMFPMISGVDEVVAAKAVLEEAKEELRTKGQDFDDQIKVGIMVEIPSAAIAADLFTGEIDFFSIGTNDLTQYALAVDRGNTKITHIYNSFHPALLRLYKNVINASKKDGKFTGMCGELAGNPLASLLLLGMGFDELSMSPGSILKVKKIITSVSMEQAQKVAEHAMGLHSAAEIEAYLKDELKGLGLDYILEL</sequence>
<dbReference type="Proteomes" id="UP000594014">
    <property type="component" value="Chromosome"/>
</dbReference>
<name>A0ACD1AGT6_9FIRM</name>
<proteinExistence type="predicted"/>
<organism evidence="1 2">
    <name type="scientific">Anoxybacterium hadale</name>
    <dbReference type="NCBI Taxonomy" id="3408580"/>
    <lineage>
        <taxon>Bacteria</taxon>
        <taxon>Bacillati</taxon>
        <taxon>Bacillota</taxon>
        <taxon>Clostridia</taxon>
        <taxon>Peptostreptococcales</taxon>
        <taxon>Anaerovoracaceae</taxon>
        <taxon>Anoxybacterium</taxon>
    </lineage>
</organism>
<dbReference type="EMBL" id="CP042469">
    <property type="protein sequence ID" value="QOX65415.1"/>
    <property type="molecule type" value="Genomic_DNA"/>
</dbReference>
<protein>
    <submittedName>
        <fullName evidence="1">Phosphoenolpyruvate--protein phosphotransferase</fullName>
        <ecNumber evidence="1">2.7.3.9</ecNumber>
    </submittedName>
</protein>
<keyword evidence="1" id="KW-0808">Transferase</keyword>
<keyword evidence="2" id="KW-1185">Reference proteome</keyword>